<evidence type="ECO:0000313" key="2">
    <source>
        <dbReference type="EMBL" id="MRH73365.1"/>
    </source>
</evidence>
<dbReference type="Proteomes" id="UP000439314">
    <property type="component" value="Unassembled WGS sequence"/>
</dbReference>
<dbReference type="EMBL" id="WJPM01000001">
    <property type="protein sequence ID" value="MRH73365.1"/>
    <property type="molecule type" value="Genomic_DNA"/>
</dbReference>
<keyword evidence="3" id="KW-1185">Reference proteome</keyword>
<dbReference type="RefSeq" id="WP_153750347.1">
    <property type="nucleotide sequence ID" value="NZ_WJPM01000001.1"/>
</dbReference>
<comment type="caution">
    <text evidence="1">The sequence shown here is derived from an EMBL/GenBank/DDBJ whole genome shotgun (WGS) entry which is preliminary data.</text>
</comment>
<evidence type="ECO:0000313" key="1">
    <source>
        <dbReference type="EMBL" id="MRG98844.1"/>
    </source>
</evidence>
<sequence length="182" mass="19887">MNGVYGNTWSTQYGFSPFNPATGDLTQAGKAWSESLQGLTVRQLAAGVSASQRTGQEFPPNASRFRVLALGLPFLPEIERQLAPGQDRSGFAVLVWQYLDAYRYRSADGREQQRMLRAAYDAALQAVLGGRAKVPEPAAASIGYERPRVHQVSDRDRARAAMERAARELQSAFGPAAEERAA</sequence>
<evidence type="ECO:0000313" key="3">
    <source>
        <dbReference type="Proteomes" id="UP000437931"/>
    </source>
</evidence>
<proteinExistence type="predicted"/>
<dbReference type="EMBL" id="WJPN01000001">
    <property type="protein sequence ID" value="MRG98844.1"/>
    <property type="molecule type" value="Genomic_DNA"/>
</dbReference>
<protein>
    <submittedName>
        <fullName evidence="1">Uncharacterized protein</fullName>
    </submittedName>
</protein>
<reference evidence="3 4" key="1">
    <citation type="submission" date="2019-11" db="EMBL/GenBank/DDBJ databases">
        <title>First report of rice panicle blight caused by Xanthomonas sp. in Iran.</title>
        <authorList>
            <person name="Mirghasempour S.A."/>
            <person name="Huang S."/>
            <person name="Brady C.L."/>
            <person name="Studholme D.J."/>
        </authorList>
    </citation>
    <scope>NUCLEOTIDE SEQUENCE [LARGE SCALE GENOMIC DNA]</scope>
    <source>
        <strain evidence="1 4">ASD011</strain>
        <strain evidence="3">SAM114</strain>
    </source>
</reference>
<reference evidence="2" key="2">
    <citation type="journal article" date="2020" name="Plant Dis.">
        <title>A Grain Rot of Rice in Iran Caused by a Xanthomonas Strain Closely Related to X. sacchari.</title>
        <authorList>
            <person name="Mirghasempour S.A."/>
            <person name="Huang S."/>
            <person name="Studholme D.J."/>
            <person name="Brady C.L."/>
        </authorList>
    </citation>
    <scope>NUCLEOTIDE SEQUENCE</scope>
    <source>
        <strain evidence="2">SAM114</strain>
    </source>
</reference>
<gene>
    <name evidence="1" type="ORF">GIY21_00895</name>
    <name evidence="2" type="ORF">GIY22_01875</name>
</gene>
<name>A0A6N7Q9A1_9XANT</name>
<dbReference type="Proteomes" id="UP000437931">
    <property type="component" value="Unassembled WGS sequence"/>
</dbReference>
<dbReference type="AlphaFoldDB" id="A0A6N7Q9A1"/>
<organism evidence="1 4">
    <name type="scientific">Xanthomonas sontii</name>
    <dbReference type="NCBI Taxonomy" id="2650745"/>
    <lineage>
        <taxon>Bacteria</taxon>
        <taxon>Pseudomonadati</taxon>
        <taxon>Pseudomonadota</taxon>
        <taxon>Gammaproteobacteria</taxon>
        <taxon>Lysobacterales</taxon>
        <taxon>Lysobacteraceae</taxon>
        <taxon>Xanthomonas</taxon>
    </lineage>
</organism>
<accession>A0A6N7Q9A1</accession>
<evidence type="ECO:0000313" key="4">
    <source>
        <dbReference type="Proteomes" id="UP000439314"/>
    </source>
</evidence>